<dbReference type="AlphaFoldDB" id="W9QVR0"/>
<dbReference type="Proteomes" id="UP000030645">
    <property type="component" value="Unassembled WGS sequence"/>
</dbReference>
<gene>
    <name evidence="1" type="ORF">L484_017409</name>
</gene>
<keyword evidence="2" id="KW-1185">Reference proteome</keyword>
<accession>W9QVR0</accession>
<proteinExistence type="predicted"/>
<name>W9QVR0_9ROSA</name>
<sequence>MGFVSRKPAISLDNSLAGYPSPEASNGGGQRAGVLRHPLVDCQIPSPKDGALDSIEMILVVVATFWAEGMDRRGGFVANHIVHVKSPMFLQPRILLSLPCHGVRAVRGPALSNGGGVV</sequence>
<dbReference type="EMBL" id="KE344246">
    <property type="protein sequence ID" value="EXB55537.1"/>
    <property type="molecule type" value="Genomic_DNA"/>
</dbReference>
<evidence type="ECO:0000313" key="2">
    <source>
        <dbReference type="Proteomes" id="UP000030645"/>
    </source>
</evidence>
<reference evidence="2" key="1">
    <citation type="submission" date="2013-01" db="EMBL/GenBank/DDBJ databases">
        <title>Draft Genome Sequence of a Mulberry Tree, Morus notabilis C.K. Schneid.</title>
        <authorList>
            <person name="He N."/>
            <person name="Zhao S."/>
        </authorList>
    </citation>
    <scope>NUCLEOTIDE SEQUENCE</scope>
</reference>
<protein>
    <submittedName>
        <fullName evidence="1">Uncharacterized protein</fullName>
    </submittedName>
</protein>
<organism evidence="1 2">
    <name type="scientific">Morus notabilis</name>
    <dbReference type="NCBI Taxonomy" id="981085"/>
    <lineage>
        <taxon>Eukaryota</taxon>
        <taxon>Viridiplantae</taxon>
        <taxon>Streptophyta</taxon>
        <taxon>Embryophyta</taxon>
        <taxon>Tracheophyta</taxon>
        <taxon>Spermatophyta</taxon>
        <taxon>Magnoliopsida</taxon>
        <taxon>eudicotyledons</taxon>
        <taxon>Gunneridae</taxon>
        <taxon>Pentapetalae</taxon>
        <taxon>rosids</taxon>
        <taxon>fabids</taxon>
        <taxon>Rosales</taxon>
        <taxon>Moraceae</taxon>
        <taxon>Moreae</taxon>
        <taxon>Morus</taxon>
    </lineage>
</organism>
<evidence type="ECO:0000313" key="1">
    <source>
        <dbReference type="EMBL" id="EXB55537.1"/>
    </source>
</evidence>